<reference evidence="2" key="1">
    <citation type="submission" date="2023-06" db="EMBL/GenBank/DDBJ databases">
        <title>Genome-scale phylogeny and comparative genomics of the fungal order Sordariales.</title>
        <authorList>
            <consortium name="Lawrence Berkeley National Laboratory"/>
            <person name="Hensen N."/>
            <person name="Bonometti L."/>
            <person name="Westerberg I."/>
            <person name="Brannstrom I.O."/>
            <person name="Guillou S."/>
            <person name="Cros-Aarteil S."/>
            <person name="Calhoun S."/>
            <person name="Haridas S."/>
            <person name="Kuo A."/>
            <person name="Mondo S."/>
            <person name="Pangilinan J."/>
            <person name="Riley R."/>
            <person name="LaButti K."/>
            <person name="Andreopoulos B."/>
            <person name="Lipzen A."/>
            <person name="Chen C."/>
            <person name="Yanf M."/>
            <person name="Daum C."/>
            <person name="Ng V."/>
            <person name="Clum A."/>
            <person name="Steindorff A."/>
            <person name="Ohm R."/>
            <person name="Martin F."/>
            <person name="Silar P."/>
            <person name="Natvig D."/>
            <person name="Lalanne C."/>
            <person name="Gautier V."/>
            <person name="Ament-velasquez S.L."/>
            <person name="Kruys A."/>
            <person name="Hutchinson M.I."/>
            <person name="Powell A.J."/>
            <person name="Barry K."/>
            <person name="Miller A.N."/>
            <person name="Grigoriev I.V."/>
            <person name="Debuchy R."/>
            <person name="Gladieux P."/>
            <person name="Thoren M.H."/>
            <person name="Johannesson H."/>
        </authorList>
    </citation>
    <scope>NUCLEOTIDE SEQUENCE</scope>
    <source>
        <strain evidence="2">SMH2392-1A</strain>
    </source>
</reference>
<proteinExistence type="predicted"/>
<feature type="compositionally biased region" description="Polar residues" evidence="1">
    <location>
        <begin position="89"/>
        <end position="103"/>
    </location>
</feature>
<dbReference type="RefSeq" id="XP_060302683.1">
    <property type="nucleotide sequence ID" value="XM_060444616.1"/>
</dbReference>
<dbReference type="AlphaFoldDB" id="A0AA40EDU1"/>
<dbReference type="GeneID" id="85327886"/>
<comment type="caution">
    <text evidence="2">The sequence shown here is derived from an EMBL/GenBank/DDBJ whole genome shotgun (WGS) entry which is preliminary data.</text>
</comment>
<keyword evidence="3" id="KW-1185">Reference proteome</keyword>
<dbReference type="EMBL" id="JAUIRO010000001">
    <property type="protein sequence ID" value="KAK0733806.1"/>
    <property type="molecule type" value="Genomic_DNA"/>
</dbReference>
<evidence type="ECO:0000256" key="1">
    <source>
        <dbReference type="SAM" id="MobiDB-lite"/>
    </source>
</evidence>
<sequence length="103" mass="11241">MERQVHRKDVLLQDKSGKTQALALPPTDKRAVAGRWITGREASGSTKKSPRTPRSPREKTQAKPAGNHSSTSRRSVLAPTVLPRGIVTPSGSSPRTFRRSTQT</sequence>
<evidence type="ECO:0000313" key="2">
    <source>
        <dbReference type="EMBL" id="KAK0733806.1"/>
    </source>
</evidence>
<gene>
    <name evidence="2" type="ORF">B0T26DRAFT_745804</name>
</gene>
<organism evidence="2 3">
    <name type="scientific">Lasiosphaeria miniovina</name>
    <dbReference type="NCBI Taxonomy" id="1954250"/>
    <lineage>
        <taxon>Eukaryota</taxon>
        <taxon>Fungi</taxon>
        <taxon>Dikarya</taxon>
        <taxon>Ascomycota</taxon>
        <taxon>Pezizomycotina</taxon>
        <taxon>Sordariomycetes</taxon>
        <taxon>Sordariomycetidae</taxon>
        <taxon>Sordariales</taxon>
        <taxon>Lasiosphaeriaceae</taxon>
        <taxon>Lasiosphaeria</taxon>
    </lineage>
</organism>
<name>A0AA40EDU1_9PEZI</name>
<feature type="region of interest" description="Disordered" evidence="1">
    <location>
        <begin position="1"/>
        <end position="103"/>
    </location>
</feature>
<evidence type="ECO:0000313" key="3">
    <source>
        <dbReference type="Proteomes" id="UP001172101"/>
    </source>
</evidence>
<accession>A0AA40EDU1</accession>
<dbReference type="Proteomes" id="UP001172101">
    <property type="component" value="Unassembled WGS sequence"/>
</dbReference>
<feature type="compositionally biased region" description="Basic and acidic residues" evidence="1">
    <location>
        <begin position="1"/>
        <end position="17"/>
    </location>
</feature>
<protein>
    <submittedName>
        <fullName evidence="2">Uncharacterized protein</fullName>
    </submittedName>
</protein>